<dbReference type="CDD" id="cd07302">
    <property type="entry name" value="CHD"/>
    <property type="match status" value="1"/>
</dbReference>
<evidence type="ECO:0000256" key="13">
    <source>
        <dbReference type="RuleBase" id="RU000405"/>
    </source>
</evidence>
<evidence type="ECO:0000256" key="10">
    <source>
        <dbReference type="ARBA" id="ARBA00023180"/>
    </source>
</evidence>
<dbReference type="PROSITE" id="PS00452">
    <property type="entry name" value="GUANYLATE_CYCLASE_1"/>
    <property type="match status" value="1"/>
</dbReference>
<keyword evidence="12" id="KW-0141">cGMP biosynthesis</keyword>
<sequence length="804" mass="89696">MLDLKSILSLPHQLTVNLLYQMLPPIVADKLRNGLTVDAESFESVSIYFSDIVGFTTISSKCTPMQVVDLLNSLYTTFDTRIETYDVYKVETIGDAYMVASGVPIRNGEKHAEEIATMSIDLLAAIKQIHAPNVEDGKLKIRIGIHTGPCVAGVVGHKMPRYCLFGDTVNTASRMESSSEPMRIHCSKAMRDQLLVHDKYKLESRGIIDVKGKGQMETYWVTGRTDMGECNDSMTCLWIPKRKKKPAVPLTTVQEVGDALAQQPVTSNEAKDAVLPLDVKEPSSKEVVKKESSDSGFSEVIDGFEETGGSQQTRSLLQLQTNSKKNNVPSTSLTFSNSSTSSVVSKNTTILKGERVSVISETTNPLTGKKLGTLVTRKKVSFKNETHPNTKHLRHQSQHPHPIRSTSGANQKILSRSNSKNLISPDPANHGHLNVTHTSQTQTQNSTTSASKPKRSSKRLQPSTVMKIKLIGKFSRMRRKHSNSRYNEPRNNTSSTNQRYHLQQMKRQQFKDLHVRNRSFTFDASQVSVNVPMSEHVIHEESEDDMIKVEDISSLKTVSLTRGQLEDHQKSEIPKTDACTEEKRENINAVSIGELEELHSLHTNAIKLPPSENDQASDRDNSLELSAVLDAPKSAYTDSQSDTFMASVIPQTPDTEMEENERTASFKEEKLQIEALRGRLLAPTYALNKTMETETTSANATPHNLPTKADTETIILSCVNNSIDHLDVADTDRERSGESSLRDLKEVDQSDKIQGTPSPLSVHNLTKHLDERSLQRRMESYQVLNQHITRLYHTVGKSQHPEQP</sequence>
<comment type="caution">
    <text evidence="16">The sequence shown here is derived from an EMBL/GenBank/DDBJ whole genome shotgun (WGS) entry which is preliminary data.</text>
</comment>
<dbReference type="PROSITE" id="PS50125">
    <property type="entry name" value="GUANYLATE_CYCLASE_2"/>
    <property type="match status" value="1"/>
</dbReference>
<feature type="domain" description="Guanylate cyclase" evidence="15">
    <location>
        <begin position="46"/>
        <end position="176"/>
    </location>
</feature>
<dbReference type="GO" id="GO:0004016">
    <property type="term" value="F:adenylate cyclase activity"/>
    <property type="evidence" value="ECO:0007669"/>
    <property type="project" value="TreeGrafter"/>
</dbReference>
<organism evidence="16 17">
    <name type="scientific">Biomphalaria pfeifferi</name>
    <name type="common">Bloodfluke planorb</name>
    <name type="synonym">Freshwater snail</name>
    <dbReference type="NCBI Taxonomy" id="112525"/>
    <lineage>
        <taxon>Eukaryota</taxon>
        <taxon>Metazoa</taxon>
        <taxon>Spiralia</taxon>
        <taxon>Lophotrochozoa</taxon>
        <taxon>Mollusca</taxon>
        <taxon>Gastropoda</taxon>
        <taxon>Heterobranchia</taxon>
        <taxon>Euthyneura</taxon>
        <taxon>Panpulmonata</taxon>
        <taxon>Hygrophila</taxon>
        <taxon>Lymnaeoidea</taxon>
        <taxon>Planorbidae</taxon>
        <taxon>Biomphalaria</taxon>
    </lineage>
</organism>
<dbReference type="Proteomes" id="UP001233172">
    <property type="component" value="Unassembled WGS sequence"/>
</dbReference>
<dbReference type="GO" id="GO:0005525">
    <property type="term" value="F:GTP binding"/>
    <property type="evidence" value="ECO:0007669"/>
    <property type="project" value="UniProtKB-KW"/>
</dbReference>
<evidence type="ECO:0000256" key="12">
    <source>
        <dbReference type="ARBA" id="ARBA00023293"/>
    </source>
</evidence>
<comment type="similarity">
    <text evidence="13">Belongs to the adenylyl cyclase class-4/guanylyl cyclase family.</text>
</comment>
<feature type="compositionally biased region" description="Low complexity" evidence="14">
    <location>
        <begin position="330"/>
        <end position="340"/>
    </location>
</feature>
<feature type="compositionally biased region" description="Basic and acidic residues" evidence="14">
    <location>
        <begin position="730"/>
        <end position="751"/>
    </location>
</feature>
<feature type="compositionally biased region" description="Polar residues" evidence="14">
    <location>
        <begin position="484"/>
        <end position="498"/>
    </location>
</feature>
<dbReference type="AlphaFoldDB" id="A0AAD8ASZ3"/>
<dbReference type="GO" id="GO:0035556">
    <property type="term" value="P:intracellular signal transduction"/>
    <property type="evidence" value="ECO:0007669"/>
    <property type="project" value="InterPro"/>
</dbReference>
<comment type="subcellular location">
    <subcellularLocation>
        <location evidence="1">Membrane</location>
        <topology evidence="1">Single-pass type I membrane protein</topology>
    </subcellularLocation>
</comment>
<dbReference type="EC" id="4.6.1.2" evidence="2"/>
<keyword evidence="9" id="KW-0675">Receptor</keyword>
<protein>
    <recommendedName>
        <fullName evidence="2">guanylate cyclase</fullName>
        <ecNumber evidence="2">4.6.1.2</ecNumber>
    </recommendedName>
</protein>
<evidence type="ECO:0000256" key="6">
    <source>
        <dbReference type="ARBA" id="ARBA00022989"/>
    </source>
</evidence>
<evidence type="ECO:0000256" key="9">
    <source>
        <dbReference type="ARBA" id="ARBA00023170"/>
    </source>
</evidence>
<feature type="region of interest" description="Disordered" evidence="14">
    <location>
        <begin position="380"/>
        <end position="498"/>
    </location>
</feature>
<dbReference type="GO" id="GO:0007168">
    <property type="term" value="P:receptor guanylyl cyclase signaling pathway"/>
    <property type="evidence" value="ECO:0007669"/>
    <property type="project" value="TreeGrafter"/>
</dbReference>
<dbReference type="PANTHER" id="PTHR11920:SF497">
    <property type="entry name" value="GUANYLATE CYCLASE"/>
    <property type="match status" value="1"/>
</dbReference>
<keyword evidence="11 13" id="KW-0456">Lyase</keyword>
<evidence type="ECO:0000259" key="15">
    <source>
        <dbReference type="PROSITE" id="PS50125"/>
    </source>
</evidence>
<evidence type="ECO:0000256" key="7">
    <source>
        <dbReference type="ARBA" id="ARBA00023134"/>
    </source>
</evidence>
<dbReference type="Gene3D" id="3.30.70.1230">
    <property type="entry name" value="Nucleotide cyclase"/>
    <property type="match status" value="1"/>
</dbReference>
<keyword evidence="6" id="KW-1133">Transmembrane helix</keyword>
<evidence type="ECO:0000313" key="17">
    <source>
        <dbReference type="Proteomes" id="UP001233172"/>
    </source>
</evidence>
<dbReference type="InterPro" id="IPR001054">
    <property type="entry name" value="A/G_cyclase"/>
</dbReference>
<dbReference type="PANTHER" id="PTHR11920">
    <property type="entry name" value="GUANYLYL CYCLASE"/>
    <property type="match status" value="1"/>
</dbReference>
<feature type="compositionally biased region" description="Polar residues" evidence="14">
    <location>
        <begin position="752"/>
        <end position="763"/>
    </location>
</feature>
<evidence type="ECO:0000313" key="16">
    <source>
        <dbReference type="EMBL" id="KAK0040380.1"/>
    </source>
</evidence>
<keyword evidence="5" id="KW-0547">Nucleotide-binding</keyword>
<dbReference type="FunFam" id="3.30.70.1230:FF:000004">
    <property type="entry name" value="Guanylate cyclase"/>
    <property type="match status" value="1"/>
</dbReference>
<evidence type="ECO:0000256" key="11">
    <source>
        <dbReference type="ARBA" id="ARBA00023239"/>
    </source>
</evidence>
<feature type="region of interest" description="Disordered" evidence="14">
    <location>
        <begin position="321"/>
        <end position="340"/>
    </location>
</feature>
<keyword evidence="7" id="KW-0342">GTP-binding</keyword>
<evidence type="ECO:0000256" key="8">
    <source>
        <dbReference type="ARBA" id="ARBA00023136"/>
    </source>
</evidence>
<evidence type="ECO:0000256" key="4">
    <source>
        <dbReference type="ARBA" id="ARBA00022729"/>
    </source>
</evidence>
<proteinExistence type="inferred from homology"/>
<evidence type="ECO:0000256" key="3">
    <source>
        <dbReference type="ARBA" id="ARBA00022692"/>
    </source>
</evidence>
<evidence type="ECO:0000256" key="5">
    <source>
        <dbReference type="ARBA" id="ARBA00022741"/>
    </source>
</evidence>
<feature type="compositionally biased region" description="Polar residues" evidence="14">
    <location>
        <begin position="404"/>
        <end position="422"/>
    </location>
</feature>
<keyword evidence="3" id="KW-0812">Transmembrane</keyword>
<dbReference type="SUPFAM" id="SSF55073">
    <property type="entry name" value="Nucleotide cyclase"/>
    <property type="match status" value="1"/>
</dbReference>
<name>A0AAD8ASZ3_BIOPF</name>
<reference evidence="16" key="2">
    <citation type="submission" date="2023-04" db="EMBL/GenBank/DDBJ databases">
        <authorList>
            <person name="Bu L."/>
            <person name="Lu L."/>
            <person name="Laidemitt M.R."/>
            <person name="Zhang S.M."/>
            <person name="Mutuku M."/>
            <person name="Mkoji G."/>
            <person name="Steinauer M."/>
            <person name="Loker E.S."/>
        </authorList>
    </citation>
    <scope>NUCLEOTIDE SEQUENCE</scope>
    <source>
        <strain evidence="16">KasaAsao</strain>
        <tissue evidence="16">Whole Snail</tissue>
    </source>
</reference>
<keyword evidence="17" id="KW-1185">Reference proteome</keyword>
<dbReference type="Pfam" id="PF00211">
    <property type="entry name" value="Guanylate_cyc"/>
    <property type="match status" value="1"/>
</dbReference>
<dbReference type="InterPro" id="IPR018297">
    <property type="entry name" value="A/G_cyclase_CS"/>
</dbReference>
<feature type="region of interest" description="Disordered" evidence="14">
    <location>
        <begin position="730"/>
        <end position="763"/>
    </location>
</feature>
<dbReference type="SMART" id="SM00044">
    <property type="entry name" value="CYCc"/>
    <property type="match status" value="1"/>
</dbReference>
<dbReference type="GO" id="GO:0004383">
    <property type="term" value="F:guanylate cyclase activity"/>
    <property type="evidence" value="ECO:0007669"/>
    <property type="project" value="UniProtKB-EC"/>
</dbReference>
<dbReference type="InterPro" id="IPR050401">
    <property type="entry name" value="Cyclic_nucleotide_synthase"/>
</dbReference>
<keyword evidence="4" id="KW-0732">Signal</keyword>
<feature type="compositionally biased region" description="Low complexity" evidence="14">
    <location>
        <begin position="436"/>
        <end position="449"/>
    </location>
</feature>
<evidence type="ECO:0000256" key="1">
    <source>
        <dbReference type="ARBA" id="ARBA00004479"/>
    </source>
</evidence>
<keyword evidence="8" id="KW-0472">Membrane</keyword>
<dbReference type="GO" id="GO:0005886">
    <property type="term" value="C:plasma membrane"/>
    <property type="evidence" value="ECO:0007669"/>
    <property type="project" value="TreeGrafter"/>
</dbReference>
<dbReference type="InterPro" id="IPR029787">
    <property type="entry name" value="Nucleotide_cyclase"/>
</dbReference>
<gene>
    <name evidence="16" type="ORF">Bpfe_030174</name>
</gene>
<feature type="compositionally biased region" description="Basic residues" evidence="14">
    <location>
        <begin position="389"/>
        <end position="402"/>
    </location>
</feature>
<evidence type="ECO:0000256" key="14">
    <source>
        <dbReference type="SAM" id="MobiDB-lite"/>
    </source>
</evidence>
<dbReference type="EMBL" id="JASAOG010000329">
    <property type="protein sequence ID" value="KAK0040380.1"/>
    <property type="molecule type" value="Genomic_DNA"/>
</dbReference>
<dbReference type="GO" id="GO:0001653">
    <property type="term" value="F:peptide receptor activity"/>
    <property type="evidence" value="ECO:0007669"/>
    <property type="project" value="TreeGrafter"/>
</dbReference>
<evidence type="ECO:0000256" key="2">
    <source>
        <dbReference type="ARBA" id="ARBA00012202"/>
    </source>
</evidence>
<reference evidence="16" key="1">
    <citation type="journal article" date="2023" name="PLoS Negl. Trop. Dis.">
        <title>A genome sequence for Biomphalaria pfeifferi, the major vector snail for the human-infecting parasite Schistosoma mansoni.</title>
        <authorList>
            <person name="Bu L."/>
            <person name="Lu L."/>
            <person name="Laidemitt M.R."/>
            <person name="Zhang S.M."/>
            <person name="Mutuku M."/>
            <person name="Mkoji G."/>
            <person name="Steinauer M."/>
            <person name="Loker E.S."/>
        </authorList>
    </citation>
    <scope>NUCLEOTIDE SEQUENCE</scope>
    <source>
        <strain evidence="16">KasaAsao</strain>
    </source>
</reference>
<accession>A0AAD8ASZ3</accession>
<keyword evidence="10" id="KW-0325">Glycoprotein</keyword>